<feature type="domain" description="Kinesin motor" evidence="10">
    <location>
        <begin position="83"/>
        <end position="415"/>
    </location>
</feature>
<evidence type="ECO:0000259" key="10">
    <source>
        <dbReference type="PROSITE" id="PS50067"/>
    </source>
</evidence>
<dbReference type="FunFam" id="3.40.850.10:FF:000054">
    <property type="entry name" value="Kinesin-like protein"/>
    <property type="match status" value="1"/>
</dbReference>
<dbReference type="PANTHER" id="PTHR47968:SF13">
    <property type="entry name" value="KINESIN-LIKE PROTEIN KIF19 ISOFORM X1"/>
    <property type="match status" value="1"/>
</dbReference>
<evidence type="ECO:0000256" key="8">
    <source>
        <dbReference type="RuleBase" id="RU000394"/>
    </source>
</evidence>
<dbReference type="SUPFAM" id="SSF52540">
    <property type="entry name" value="P-loop containing nucleoside triphosphate hydrolases"/>
    <property type="match status" value="1"/>
</dbReference>
<dbReference type="AlphaFoldDB" id="A0A1Y1ILB6"/>
<dbReference type="GO" id="GO:0005874">
    <property type="term" value="C:microtubule"/>
    <property type="evidence" value="ECO:0007669"/>
    <property type="project" value="UniProtKB-KW"/>
</dbReference>
<evidence type="ECO:0000256" key="9">
    <source>
        <dbReference type="SAM" id="MobiDB-lite"/>
    </source>
</evidence>
<evidence type="ECO:0000256" key="6">
    <source>
        <dbReference type="ARBA" id="ARBA00060769"/>
    </source>
</evidence>
<feature type="compositionally biased region" description="Polar residues" evidence="9">
    <location>
        <begin position="466"/>
        <end position="482"/>
    </location>
</feature>
<evidence type="ECO:0000256" key="7">
    <source>
        <dbReference type="PROSITE-ProRule" id="PRU00283"/>
    </source>
</evidence>
<dbReference type="STRING" id="105231.A0A1Y1ILB6"/>
<dbReference type="PANTHER" id="PTHR47968">
    <property type="entry name" value="CENTROMERE PROTEIN E"/>
    <property type="match status" value="1"/>
</dbReference>
<dbReference type="SMART" id="SM00129">
    <property type="entry name" value="KISc"/>
    <property type="match status" value="1"/>
</dbReference>
<evidence type="ECO:0000313" key="11">
    <source>
        <dbReference type="EMBL" id="GAQ89427.1"/>
    </source>
</evidence>
<keyword evidence="3 7" id="KW-0067">ATP-binding</keyword>
<dbReference type="InterPro" id="IPR036961">
    <property type="entry name" value="Kinesin_motor_dom_sf"/>
</dbReference>
<dbReference type="InterPro" id="IPR001752">
    <property type="entry name" value="Kinesin_motor_dom"/>
</dbReference>
<feature type="region of interest" description="Disordered" evidence="9">
    <location>
        <begin position="466"/>
        <end position="537"/>
    </location>
</feature>
<dbReference type="Pfam" id="PF00225">
    <property type="entry name" value="Kinesin"/>
    <property type="match status" value="1"/>
</dbReference>
<dbReference type="OrthoDB" id="3176171at2759"/>
<keyword evidence="2 7" id="KW-0547">Nucleotide-binding</keyword>
<name>A0A1Y1ILB6_KLENI</name>
<accession>A0A1Y1ILB6</accession>
<evidence type="ECO:0000256" key="1">
    <source>
        <dbReference type="ARBA" id="ARBA00022701"/>
    </source>
</evidence>
<proteinExistence type="inferred from homology"/>
<keyword evidence="12" id="KW-1185">Reference proteome</keyword>
<organism evidence="11 12">
    <name type="scientific">Klebsormidium nitens</name>
    <name type="common">Green alga</name>
    <name type="synonym">Ulothrix nitens</name>
    <dbReference type="NCBI Taxonomy" id="105231"/>
    <lineage>
        <taxon>Eukaryota</taxon>
        <taxon>Viridiplantae</taxon>
        <taxon>Streptophyta</taxon>
        <taxon>Klebsormidiophyceae</taxon>
        <taxon>Klebsormidiales</taxon>
        <taxon>Klebsormidiaceae</taxon>
        <taxon>Klebsormidium</taxon>
    </lineage>
</organism>
<evidence type="ECO:0000256" key="5">
    <source>
        <dbReference type="ARBA" id="ARBA00023175"/>
    </source>
</evidence>
<evidence type="ECO:0000256" key="2">
    <source>
        <dbReference type="ARBA" id="ARBA00022741"/>
    </source>
</evidence>
<dbReference type="OMA" id="CVSPFYE"/>
<dbReference type="Gene3D" id="3.40.850.10">
    <property type="entry name" value="Kinesin motor domain"/>
    <property type="match status" value="1"/>
</dbReference>
<dbReference type="GO" id="GO:0008017">
    <property type="term" value="F:microtubule binding"/>
    <property type="evidence" value="ECO:0007669"/>
    <property type="project" value="InterPro"/>
</dbReference>
<feature type="compositionally biased region" description="Polar residues" evidence="9">
    <location>
        <begin position="31"/>
        <end position="44"/>
    </location>
</feature>
<evidence type="ECO:0000256" key="3">
    <source>
        <dbReference type="ARBA" id="ARBA00022840"/>
    </source>
</evidence>
<dbReference type="PROSITE" id="PS00411">
    <property type="entry name" value="KINESIN_MOTOR_1"/>
    <property type="match status" value="1"/>
</dbReference>
<dbReference type="GO" id="GO:0007018">
    <property type="term" value="P:microtubule-based movement"/>
    <property type="evidence" value="ECO:0007669"/>
    <property type="project" value="InterPro"/>
</dbReference>
<dbReference type="GO" id="GO:0003777">
    <property type="term" value="F:microtubule motor activity"/>
    <property type="evidence" value="ECO:0007669"/>
    <property type="project" value="InterPro"/>
</dbReference>
<reference evidence="11 12" key="1">
    <citation type="journal article" date="2014" name="Nat. Commun.">
        <title>Klebsormidium flaccidum genome reveals primary factors for plant terrestrial adaptation.</title>
        <authorList>
            <person name="Hori K."/>
            <person name="Maruyama F."/>
            <person name="Fujisawa T."/>
            <person name="Togashi T."/>
            <person name="Yamamoto N."/>
            <person name="Seo M."/>
            <person name="Sato S."/>
            <person name="Yamada T."/>
            <person name="Mori H."/>
            <person name="Tajima N."/>
            <person name="Moriyama T."/>
            <person name="Ikeuchi M."/>
            <person name="Watanabe M."/>
            <person name="Wada H."/>
            <person name="Kobayashi K."/>
            <person name="Saito M."/>
            <person name="Masuda T."/>
            <person name="Sasaki-Sekimoto Y."/>
            <person name="Mashiguchi K."/>
            <person name="Awai K."/>
            <person name="Shimojima M."/>
            <person name="Masuda S."/>
            <person name="Iwai M."/>
            <person name="Nobusawa T."/>
            <person name="Narise T."/>
            <person name="Kondo S."/>
            <person name="Saito H."/>
            <person name="Sato R."/>
            <person name="Murakawa M."/>
            <person name="Ihara Y."/>
            <person name="Oshima-Yamada Y."/>
            <person name="Ohtaka K."/>
            <person name="Satoh M."/>
            <person name="Sonobe K."/>
            <person name="Ishii M."/>
            <person name="Ohtani R."/>
            <person name="Kanamori-Sato M."/>
            <person name="Honoki R."/>
            <person name="Miyazaki D."/>
            <person name="Mochizuki H."/>
            <person name="Umetsu J."/>
            <person name="Higashi K."/>
            <person name="Shibata D."/>
            <person name="Kamiya Y."/>
            <person name="Sato N."/>
            <person name="Nakamura Y."/>
            <person name="Tabata S."/>
            <person name="Ida S."/>
            <person name="Kurokawa K."/>
            <person name="Ohta H."/>
        </authorList>
    </citation>
    <scope>NUCLEOTIDE SEQUENCE [LARGE SCALE GENOMIC DNA]</scope>
    <source>
        <strain evidence="11 12">NIES-2285</strain>
    </source>
</reference>
<feature type="binding site" evidence="7">
    <location>
        <begin position="175"/>
        <end position="182"/>
    </location>
    <ligand>
        <name>ATP</name>
        <dbReference type="ChEBI" id="CHEBI:30616"/>
    </ligand>
</feature>
<comment type="similarity">
    <text evidence="6">Belongs to the TRAFAC class myosin-kinesin ATPase superfamily. Kinesin family. KIN-8 subfamily.</text>
</comment>
<dbReference type="Proteomes" id="UP000054558">
    <property type="component" value="Unassembled WGS sequence"/>
</dbReference>
<sequence>MAPSRPLPTGPKAGSFASTKAFNARLKAKASETSLEKASSTKQRGNAAKAGMERALVVSKGLALSPIEESPIRDGPLLLQEGQIMVYVRLRPMSRKEKEQGAMQCVDIPSDRDVALTEFCAEGDYLRSKRLKGRHFTFDVAFPETATQQEVYRLCAAPLVEVVLEGRNASVFCYGATGAGKTHTMLGRTRDPGVMVLALQDLFERLAQRSTTGEERSVKLSYLEVYNETVKDLLAPGRPLVLRDGEQGITAAGLTQFTASSAVEVMSLLQRGNQNRTTEATRSNETSSRSHAILQVFVECTARSPATGGRARRCGKLSLIDLAGSERALATDARTVRSLEGANINKSLLALSSCIRALVDGKGHVPYRNSKLTQLLKDSLGGACHTAMIANISPAHQQLSETQNTLHWADRAKEIRTKAPQVTCDDVPPTAEEHIHVISSIEKENVHLRAQLEELQKVLNSGNIPTTSEMGGTFMGTPQSANRPPPYASPYGAHPEPPNPFVRSSSRFGTGYGNREVNEPPAQSSPGGVSQRERALEEENRALVEQLSKAEMQRRVAQAESRAAGIDAEALRRRVRSLENESEEYRLQATGLEQKSAELQQRVRDLEAVLDRTGSAVKKTGAEARLQGHVEELERELEAAAGREKFLSDRVLGLEEELERAGNRAAARKLWELEEEVRILREKERGFEATVAALSHDHAVKLKQKDDFIRQVMKEKNEGGNRKWGGSVGVGKEDVRPGCETPSWCKIPRAGGAKMRAGSPPLTVSPGHDFLGLGKKRTFWDITNTAGSPSQSGRKRTQLVAKSAPVLTFSTKISKLSAPSPR</sequence>
<dbReference type="PROSITE" id="PS50067">
    <property type="entry name" value="KINESIN_MOTOR_2"/>
    <property type="match status" value="1"/>
</dbReference>
<keyword evidence="4" id="KW-0175">Coiled coil</keyword>
<dbReference type="GO" id="GO:0005524">
    <property type="term" value="F:ATP binding"/>
    <property type="evidence" value="ECO:0007669"/>
    <property type="project" value="UniProtKB-UniRule"/>
</dbReference>
<protein>
    <recommendedName>
        <fullName evidence="8">Kinesin-like protein</fullName>
    </recommendedName>
</protein>
<dbReference type="EMBL" id="DF237469">
    <property type="protein sequence ID" value="GAQ89427.1"/>
    <property type="molecule type" value="Genomic_DNA"/>
</dbReference>
<feature type="region of interest" description="Disordered" evidence="9">
    <location>
        <begin position="28"/>
        <end position="49"/>
    </location>
</feature>
<dbReference type="InterPro" id="IPR027640">
    <property type="entry name" value="Kinesin-like_fam"/>
</dbReference>
<gene>
    <name evidence="11" type="ORF">KFL_005200080</name>
</gene>
<dbReference type="InterPro" id="IPR019821">
    <property type="entry name" value="Kinesin_motor_CS"/>
</dbReference>
<evidence type="ECO:0000313" key="12">
    <source>
        <dbReference type="Proteomes" id="UP000054558"/>
    </source>
</evidence>
<keyword evidence="5 7" id="KW-0505">Motor protein</keyword>
<dbReference type="InterPro" id="IPR027417">
    <property type="entry name" value="P-loop_NTPase"/>
</dbReference>
<dbReference type="PRINTS" id="PR00380">
    <property type="entry name" value="KINESINHEAVY"/>
</dbReference>
<keyword evidence="1 8" id="KW-0493">Microtubule</keyword>
<evidence type="ECO:0000256" key="4">
    <source>
        <dbReference type="ARBA" id="ARBA00023054"/>
    </source>
</evidence>